<keyword evidence="8" id="KW-1185">Reference proteome</keyword>
<dbReference type="AlphaFoldDB" id="A0A7C9HQS3"/>
<dbReference type="GO" id="GO:0004489">
    <property type="term" value="F:methylenetetrahydrofolate reductase [NAD(P)H] activity"/>
    <property type="evidence" value="ECO:0007669"/>
    <property type="project" value="InterPro"/>
</dbReference>
<dbReference type="InterPro" id="IPR029041">
    <property type="entry name" value="FAD-linked_oxidoreductase-like"/>
</dbReference>
<dbReference type="Gene3D" id="3.20.20.220">
    <property type="match status" value="1"/>
</dbReference>
<comment type="cofactor">
    <cofactor evidence="1 6">
        <name>FAD</name>
        <dbReference type="ChEBI" id="CHEBI:57692"/>
    </cofactor>
</comment>
<evidence type="ECO:0000256" key="1">
    <source>
        <dbReference type="ARBA" id="ARBA00001974"/>
    </source>
</evidence>
<reference evidence="7 8" key="1">
    <citation type="submission" date="2019-12" db="EMBL/GenBank/DDBJ databases">
        <title>Deinococcus sp. HMF7620 Genome sequencing and assembly.</title>
        <authorList>
            <person name="Kang H."/>
            <person name="Kim H."/>
            <person name="Joh K."/>
        </authorList>
    </citation>
    <scope>NUCLEOTIDE SEQUENCE [LARGE SCALE GENOMIC DNA]</scope>
    <source>
        <strain evidence="7 8">HMF7620</strain>
    </source>
</reference>
<evidence type="ECO:0000256" key="5">
    <source>
        <dbReference type="ARBA" id="ARBA00023002"/>
    </source>
</evidence>
<gene>
    <name evidence="7" type="ORF">GO986_05795</name>
</gene>
<evidence type="ECO:0000313" key="8">
    <source>
        <dbReference type="Proteomes" id="UP000483286"/>
    </source>
</evidence>
<dbReference type="GO" id="GO:0035999">
    <property type="term" value="P:tetrahydrofolate interconversion"/>
    <property type="evidence" value="ECO:0007669"/>
    <property type="project" value="UniProtKB-UniPathway"/>
</dbReference>
<keyword evidence="3 6" id="KW-0285">Flavoprotein</keyword>
<dbReference type="InterPro" id="IPR003171">
    <property type="entry name" value="Mehydrof_redctse-like"/>
</dbReference>
<dbReference type="RefSeq" id="WP_369409184.1">
    <property type="nucleotide sequence ID" value="NZ_WQLB01000005.1"/>
</dbReference>
<sequence length="264" mass="29839">MSRISVELVPRSRSGLKAELAEVKAHLSEVDTVNIPDLTRYSLRSWAGCSFAGPGLTSIPHLRAVDFNPREPLPFLPLLEAHGIEEVLVVTGDAPVDMSAKVYDVDAVDLIRRLSREAPHLRVYAGLDPYRQSFVRERNYLERKLDAGACGFFTQPFFDLRVADTWGDLLPDGTPVWWGATSILTEASFNYWRARNHAVFPRSFTPTLACNRTFARDLLHFARERGQHAYFMPVKVKVLDYLGGLLSGQQERRPRQEAVWNASL</sequence>
<name>A0A7C9HQS3_9DEIO</name>
<accession>A0A7C9HQS3</accession>
<dbReference type="Proteomes" id="UP000483286">
    <property type="component" value="Unassembled WGS sequence"/>
</dbReference>
<proteinExistence type="inferred from homology"/>
<evidence type="ECO:0000256" key="6">
    <source>
        <dbReference type="RuleBase" id="RU003862"/>
    </source>
</evidence>
<dbReference type="UniPathway" id="UPA00193"/>
<protein>
    <recommendedName>
        <fullName evidence="6">Methylenetetrahydrofolate reductase</fullName>
    </recommendedName>
</protein>
<keyword evidence="5 6" id="KW-0560">Oxidoreductase</keyword>
<evidence type="ECO:0000313" key="7">
    <source>
        <dbReference type="EMBL" id="MVN86273.1"/>
    </source>
</evidence>
<dbReference type="GO" id="GO:0006555">
    <property type="term" value="P:methionine metabolic process"/>
    <property type="evidence" value="ECO:0007669"/>
    <property type="project" value="InterPro"/>
</dbReference>
<evidence type="ECO:0000256" key="3">
    <source>
        <dbReference type="ARBA" id="ARBA00022630"/>
    </source>
</evidence>
<evidence type="ECO:0000256" key="2">
    <source>
        <dbReference type="ARBA" id="ARBA00004777"/>
    </source>
</evidence>
<evidence type="ECO:0000256" key="4">
    <source>
        <dbReference type="ARBA" id="ARBA00022827"/>
    </source>
</evidence>
<comment type="pathway">
    <text evidence="2 6">One-carbon metabolism; tetrahydrofolate interconversion.</text>
</comment>
<dbReference type="SUPFAM" id="SSF51730">
    <property type="entry name" value="FAD-linked oxidoreductase"/>
    <property type="match status" value="1"/>
</dbReference>
<comment type="caution">
    <text evidence="7">The sequence shown here is derived from an EMBL/GenBank/DDBJ whole genome shotgun (WGS) entry which is preliminary data.</text>
</comment>
<keyword evidence="4 6" id="KW-0274">FAD</keyword>
<dbReference type="EMBL" id="WQLB01000005">
    <property type="protein sequence ID" value="MVN86273.1"/>
    <property type="molecule type" value="Genomic_DNA"/>
</dbReference>
<dbReference type="Pfam" id="PF02219">
    <property type="entry name" value="MTHFR"/>
    <property type="match status" value="1"/>
</dbReference>
<organism evidence="7 8">
    <name type="scientific">Deinococcus arboris</name>
    <dbReference type="NCBI Taxonomy" id="2682977"/>
    <lineage>
        <taxon>Bacteria</taxon>
        <taxon>Thermotogati</taxon>
        <taxon>Deinococcota</taxon>
        <taxon>Deinococci</taxon>
        <taxon>Deinococcales</taxon>
        <taxon>Deinococcaceae</taxon>
        <taxon>Deinococcus</taxon>
    </lineage>
</organism>
<comment type="similarity">
    <text evidence="6">Belongs to the methylenetetrahydrofolate reductase family.</text>
</comment>